<name>A0AA88HGX2_ARTSF</name>
<feature type="compositionally biased region" description="Polar residues" evidence="1">
    <location>
        <begin position="183"/>
        <end position="196"/>
    </location>
</feature>
<evidence type="ECO:0000313" key="2">
    <source>
        <dbReference type="EMBL" id="KAK2705122.1"/>
    </source>
</evidence>
<sequence length="262" mass="28888">MVDQKPEKIYGDFFNHIPDFSGGQLNSTQKGENKEQLLKAEIEQQFKTNVSSEDISDTVTLDGPPLIKALADSIKATNFESFDIVKQSSPDSILKNLARKLPFTFESDESLSGDFPEFNPALLAALKSGTSEQPEYDSCVPVSLSDSLTRHKDLIKRGTGENHTLNNRFSVSAEEEVKLETSPVDNTQNYSRNVSENGAGGDTPQLITSRNIMDDSRAILSHIQNGHTVKKAEDNVEQNSVPDNSSSVNLSKRSSDDDSFWN</sequence>
<dbReference type="AlphaFoldDB" id="A0AA88HGX2"/>
<dbReference type="EMBL" id="JAVRJZ010000021">
    <property type="protein sequence ID" value="KAK2705122.1"/>
    <property type="molecule type" value="Genomic_DNA"/>
</dbReference>
<evidence type="ECO:0000256" key="1">
    <source>
        <dbReference type="SAM" id="MobiDB-lite"/>
    </source>
</evidence>
<feature type="region of interest" description="Disordered" evidence="1">
    <location>
        <begin position="174"/>
        <end position="207"/>
    </location>
</feature>
<accession>A0AA88HGX2</accession>
<gene>
    <name evidence="2" type="ORF">QYM36_017234</name>
</gene>
<protein>
    <submittedName>
        <fullName evidence="2">Uncharacterized protein</fullName>
    </submittedName>
</protein>
<reference evidence="2" key="1">
    <citation type="submission" date="2023-07" db="EMBL/GenBank/DDBJ databases">
        <title>Chromosome-level genome assembly of Artemia franciscana.</title>
        <authorList>
            <person name="Jo E."/>
        </authorList>
    </citation>
    <scope>NUCLEOTIDE SEQUENCE</scope>
    <source>
        <tissue evidence="2">Whole body</tissue>
    </source>
</reference>
<evidence type="ECO:0000313" key="3">
    <source>
        <dbReference type="Proteomes" id="UP001187531"/>
    </source>
</evidence>
<proteinExistence type="predicted"/>
<comment type="caution">
    <text evidence="2">The sequence shown here is derived from an EMBL/GenBank/DDBJ whole genome shotgun (WGS) entry which is preliminary data.</text>
</comment>
<dbReference type="Proteomes" id="UP001187531">
    <property type="component" value="Unassembled WGS sequence"/>
</dbReference>
<keyword evidence="3" id="KW-1185">Reference proteome</keyword>
<feature type="region of interest" description="Disordered" evidence="1">
    <location>
        <begin position="224"/>
        <end position="262"/>
    </location>
</feature>
<organism evidence="2 3">
    <name type="scientific">Artemia franciscana</name>
    <name type="common">Brine shrimp</name>
    <name type="synonym">Artemia sanfranciscana</name>
    <dbReference type="NCBI Taxonomy" id="6661"/>
    <lineage>
        <taxon>Eukaryota</taxon>
        <taxon>Metazoa</taxon>
        <taxon>Ecdysozoa</taxon>
        <taxon>Arthropoda</taxon>
        <taxon>Crustacea</taxon>
        <taxon>Branchiopoda</taxon>
        <taxon>Anostraca</taxon>
        <taxon>Artemiidae</taxon>
        <taxon>Artemia</taxon>
    </lineage>
</organism>